<accession>A0A9P4HYV7</accession>
<dbReference type="Proteomes" id="UP000799776">
    <property type="component" value="Unassembled WGS sequence"/>
</dbReference>
<dbReference type="OrthoDB" id="3938712at2759"/>
<keyword evidence="2" id="KW-1185">Reference proteome</keyword>
<evidence type="ECO:0000313" key="2">
    <source>
        <dbReference type="Proteomes" id="UP000799776"/>
    </source>
</evidence>
<proteinExistence type="predicted"/>
<organism evidence="1 2">
    <name type="scientific">Saccharata proteae CBS 121410</name>
    <dbReference type="NCBI Taxonomy" id="1314787"/>
    <lineage>
        <taxon>Eukaryota</taxon>
        <taxon>Fungi</taxon>
        <taxon>Dikarya</taxon>
        <taxon>Ascomycota</taxon>
        <taxon>Pezizomycotina</taxon>
        <taxon>Dothideomycetes</taxon>
        <taxon>Dothideomycetes incertae sedis</taxon>
        <taxon>Botryosphaeriales</taxon>
        <taxon>Saccharataceae</taxon>
        <taxon>Saccharata</taxon>
    </lineage>
</organism>
<evidence type="ECO:0000313" key="1">
    <source>
        <dbReference type="EMBL" id="KAF2089978.1"/>
    </source>
</evidence>
<protein>
    <submittedName>
        <fullName evidence="1">Uncharacterized protein</fullName>
    </submittedName>
</protein>
<reference evidence="1" key="1">
    <citation type="journal article" date="2020" name="Stud. Mycol.">
        <title>101 Dothideomycetes genomes: a test case for predicting lifestyles and emergence of pathogens.</title>
        <authorList>
            <person name="Haridas S."/>
            <person name="Albert R."/>
            <person name="Binder M."/>
            <person name="Bloem J."/>
            <person name="Labutti K."/>
            <person name="Salamov A."/>
            <person name="Andreopoulos B."/>
            <person name="Baker S."/>
            <person name="Barry K."/>
            <person name="Bills G."/>
            <person name="Bluhm B."/>
            <person name="Cannon C."/>
            <person name="Castanera R."/>
            <person name="Culley D."/>
            <person name="Daum C."/>
            <person name="Ezra D."/>
            <person name="Gonzalez J."/>
            <person name="Henrissat B."/>
            <person name="Kuo A."/>
            <person name="Liang C."/>
            <person name="Lipzen A."/>
            <person name="Lutzoni F."/>
            <person name="Magnuson J."/>
            <person name="Mondo S."/>
            <person name="Nolan M."/>
            <person name="Ohm R."/>
            <person name="Pangilinan J."/>
            <person name="Park H.-J."/>
            <person name="Ramirez L."/>
            <person name="Alfaro M."/>
            <person name="Sun H."/>
            <person name="Tritt A."/>
            <person name="Yoshinaga Y."/>
            <person name="Zwiers L.-H."/>
            <person name="Turgeon B."/>
            <person name="Goodwin S."/>
            <person name="Spatafora J."/>
            <person name="Crous P."/>
            <person name="Grigoriev I."/>
        </authorList>
    </citation>
    <scope>NUCLEOTIDE SEQUENCE</scope>
    <source>
        <strain evidence="1">CBS 121410</strain>
    </source>
</reference>
<comment type="caution">
    <text evidence="1">The sequence shown here is derived from an EMBL/GenBank/DDBJ whole genome shotgun (WGS) entry which is preliminary data.</text>
</comment>
<dbReference type="EMBL" id="ML978713">
    <property type="protein sequence ID" value="KAF2089978.1"/>
    <property type="molecule type" value="Genomic_DNA"/>
</dbReference>
<name>A0A9P4HYV7_9PEZI</name>
<dbReference type="AlphaFoldDB" id="A0A9P4HYV7"/>
<sequence length="336" mass="38006">MPPKLGVMSQEMWEPVRGFLPLEQDKDAKVEQLKVRLSEAYSAYDRGCVDDTNAPPDTDSPVKPRPCSAEFLEVLLKDLEDIADAESDVQVLSDRDETKAKIAKITTEGNRLVKHPELFVDEQTRQEFLAAYLGHSKRLRQIITEKRRLQEEKARTDQATHDASGFKDDLPRWTQFLGKDAPGADRLGLGPSLLQNPPASYQIIPEGGINILKQWDSAQKSVYDHFDQVNADRPGHQQPMWSRGLDWRFPGAYRTETGINVIDPMVAERSPWPKDTERMEQQTTGQAQKESLETLSEVAADILGHRSNGRNDGNFRFVVSRNFMDEGRHKKDGNPG</sequence>
<gene>
    <name evidence="1" type="ORF">K490DRAFT_62851</name>
</gene>